<dbReference type="AlphaFoldDB" id="A0A9E8HGQ4"/>
<evidence type="ECO:0000259" key="2">
    <source>
        <dbReference type="Pfam" id="PF00497"/>
    </source>
</evidence>
<feature type="domain" description="Solute-binding protein family 3/N-terminal" evidence="2">
    <location>
        <begin position="30"/>
        <end position="88"/>
    </location>
</feature>
<dbReference type="RefSeq" id="WP_251812472.1">
    <property type="nucleotide sequence ID" value="NZ_CP101527.1"/>
</dbReference>
<feature type="signal peptide" evidence="1">
    <location>
        <begin position="1"/>
        <end position="19"/>
    </location>
</feature>
<sequence length="248" mass="28095">MKLFLICCFTLLMSFGAAASQSLTLKIAGYDYPPLYYLNDVDEIEGELVDVFRRMCEQQRVGCKFSAISAARTYKQLEDGHIDILITGKIPRFNECCVVSDWSYSWVGGIYSREQVSTPIDSLLLKGRSLVIPLGFELPYLVFKDLKSLEQANSVRVIEARTARLTLKMFGKGRGDFVWSSSETEPLLREYSDNKNTPYFFYPLKTIPVVAWINRTNPNYESIVNGFNRAYAELVEANVITSNGLVAQ</sequence>
<evidence type="ECO:0000313" key="3">
    <source>
        <dbReference type="EMBL" id="UZW74355.1"/>
    </source>
</evidence>
<keyword evidence="1" id="KW-0732">Signal</keyword>
<protein>
    <submittedName>
        <fullName evidence="3">Transporter substrate-binding domain-containing protein</fullName>
    </submittedName>
</protein>
<name>A0A9E8HGQ4_9ALTE</name>
<dbReference type="Pfam" id="PF00497">
    <property type="entry name" value="SBP_bac_3"/>
    <property type="match status" value="1"/>
</dbReference>
<gene>
    <name evidence="3" type="ORF">NNL22_15200</name>
</gene>
<evidence type="ECO:0000256" key="1">
    <source>
        <dbReference type="SAM" id="SignalP"/>
    </source>
</evidence>
<dbReference type="SUPFAM" id="SSF53850">
    <property type="entry name" value="Periplasmic binding protein-like II"/>
    <property type="match status" value="1"/>
</dbReference>
<feature type="chain" id="PRO_5038738677" evidence="1">
    <location>
        <begin position="20"/>
        <end position="248"/>
    </location>
</feature>
<dbReference type="InterPro" id="IPR001638">
    <property type="entry name" value="Solute-binding_3/MltF_N"/>
</dbReference>
<accession>A0A9E8HGQ4</accession>
<keyword evidence="4" id="KW-1185">Reference proteome</keyword>
<reference evidence="3" key="1">
    <citation type="submission" date="2022-07" db="EMBL/GenBank/DDBJ databases">
        <title>Alkalimarinus sp. nov., isolated from gut of a Alitta virens.</title>
        <authorList>
            <person name="Yang A.I."/>
            <person name="Shin N.-R."/>
        </authorList>
    </citation>
    <scope>NUCLEOTIDE SEQUENCE</scope>
    <source>
        <strain evidence="3">FA028</strain>
    </source>
</reference>
<dbReference type="KEGG" id="asem:NNL22_15200"/>
<proteinExistence type="predicted"/>
<dbReference type="EMBL" id="CP101527">
    <property type="protein sequence ID" value="UZW74355.1"/>
    <property type="molecule type" value="Genomic_DNA"/>
</dbReference>
<dbReference type="Proteomes" id="UP001164472">
    <property type="component" value="Chromosome"/>
</dbReference>
<dbReference type="Gene3D" id="3.40.190.10">
    <property type="entry name" value="Periplasmic binding protein-like II"/>
    <property type="match status" value="2"/>
</dbReference>
<organism evidence="3 4">
    <name type="scientific">Alkalimarinus sediminis</name>
    <dbReference type="NCBI Taxonomy" id="1632866"/>
    <lineage>
        <taxon>Bacteria</taxon>
        <taxon>Pseudomonadati</taxon>
        <taxon>Pseudomonadota</taxon>
        <taxon>Gammaproteobacteria</taxon>
        <taxon>Alteromonadales</taxon>
        <taxon>Alteromonadaceae</taxon>
        <taxon>Alkalimarinus</taxon>
    </lineage>
</organism>
<evidence type="ECO:0000313" key="4">
    <source>
        <dbReference type="Proteomes" id="UP001164472"/>
    </source>
</evidence>